<reference evidence="1 2" key="1">
    <citation type="submission" date="2015-01" db="EMBL/GenBank/DDBJ databases">
        <title>Evolution of Trichinella species and genotypes.</title>
        <authorList>
            <person name="Korhonen P.K."/>
            <person name="Edoardo P."/>
            <person name="Giuseppe L.R."/>
            <person name="Gasser R.B."/>
        </authorList>
    </citation>
    <scope>NUCLEOTIDE SEQUENCE [LARGE SCALE GENOMIC DNA]</scope>
    <source>
        <strain evidence="1">ISS1980</strain>
    </source>
</reference>
<evidence type="ECO:0000313" key="2">
    <source>
        <dbReference type="Proteomes" id="UP000054843"/>
    </source>
</evidence>
<dbReference type="Proteomes" id="UP000054843">
    <property type="component" value="Unassembled WGS sequence"/>
</dbReference>
<evidence type="ECO:0000313" key="1">
    <source>
        <dbReference type="EMBL" id="KRZ65209.1"/>
    </source>
</evidence>
<gene>
    <name evidence="1" type="ORF">T10_2025</name>
</gene>
<accession>A0A0V1M0F3</accession>
<dbReference type="AlphaFoldDB" id="A0A0V1M0F3"/>
<sequence>MQFSGVLSRRYILCRSQLFSLQPHHDYTFTPIFPQIRFHASCDQDFQKFRNFMGY</sequence>
<organism evidence="1 2">
    <name type="scientific">Trichinella papuae</name>
    <dbReference type="NCBI Taxonomy" id="268474"/>
    <lineage>
        <taxon>Eukaryota</taxon>
        <taxon>Metazoa</taxon>
        <taxon>Ecdysozoa</taxon>
        <taxon>Nematoda</taxon>
        <taxon>Enoplea</taxon>
        <taxon>Dorylaimia</taxon>
        <taxon>Trichinellida</taxon>
        <taxon>Trichinellidae</taxon>
        <taxon>Trichinella</taxon>
    </lineage>
</organism>
<dbReference type="EMBL" id="JYDO01000455">
    <property type="protein sequence ID" value="KRZ65209.1"/>
    <property type="molecule type" value="Genomic_DNA"/>
</dbReference>
<name>A0A0V1M0F3_9BILA</name>
<keyword evidence="2" id="KW-1185">Reference proteome</keyword>
<protein>
    <submittedName>
        <fullName evidence="1">Uncharacterized protein</fullName>
    </submittedName>
</protein>
<proteinExistence type="predicted"/>
<comment type="caution">
    <text evidence="1">The sequence shown here is derived from an EMBL/GenBank/DDBJ whole genome shotgun (WGS) entry which is preliminary data.</text>
</comment>